<evidence type="ECO:0000256" key="8">
    <source>
        <dbReference type="SAM" id="MobiDB-lite"/>
    </source>
</evidence>
<reference evidence="11" key="2">
    <citation type="submission" date="2023-05" db="EMBL/GenBank/DDBJ databases">
        <authorList>
            <consortium name="Lawrence Berkeley National Laboratory"/>
            <person name="Steindorff A."/>
            <person name="Hensen N."/>
            <person name="Bonometti L."/>
            <person name="Westerberg I."/>
            <person name="Brannstrom I.O."/>
            <person name="Guillou S."/>
            <person name="Cros-Aarteil S."/>
            <person name="Calhoun S."/>
            <person name="Haridas S."/>
            <person name="Kuo A."/>
            <person name="Mondo S."/>
            <person name="Pangilinan J."/>
            <person name="Riley R."/>
            <person name="Labutti K."/>
            <person name="Andreopoulos B."/>
            <person name="Lipzen A."/>
            <person name="Chen C."/>
            <person name="Yanf M."/>
            <person name="Daum C."/>
            <person name="Ng V."/>
            <person name="Clum A."/>
            <person name="Ohm R."/>
            <person name="Martin F."/>
            <person name="Silar P."/>
            <person name="Natvig D."/>
            <person name="Lalanne C."/>
            <person name="Gautier V."/>
            <person name="Ament-Velasquez S.L."/>
            <person name="Kruys A."/>
            <person name="Hutchinson M.I."/>
            <person name="Powell A.J."/>
            <person name="Barry K."/>
            <person name="Miller A.N."/>
            <person name="Grigoriev I.V."/>
            <person name="Debuchy R."/>
            <person name="Gladieux P."/>
            <person name="Thoren M.H."/>
            <person name="Johannesson H."/>
        </authorList>
    </citation>
    <scope>NUCLEOTIDE SEQUENCE</scope>
    <source>
        <strain evidence="11">CBS 532.94</strain>
    </source>
</reference>
<dbReference type="GO" id="GO:0006508">
    <property type="term" value="P:proteolysis"/>
    <property type="evidence" value="ECO:0007669"/>
    <property type="project" value="UniProtKB-KW"/>
</dbReference>
<dbReference type="PROSITE" id="PS50235">
    <property type="entry name" value="USP_3"/>
    <property type="match status" value="1"/>
</dbReference>
<evidence type="ECO:0000256" key="2">
    <source>
        <dbReference type="ARBA" id="ARBA00009085"/>
    </source>
</evidence>
<comment type="caution">
    <text evidence="11">The sequence shown here is derived from an EMBL/GenBank/DDBJ whole genome shotgun (WGS) entry which is preliminary data.</text>
</comment>
<evidence type="ECO:0000313" key="12">
    <source>
        <dbReference type="Proteomes" id="UP001303760"/>
    </source>
</evidence>
<dbReference type="GO" id="GO:0004843">
    <property type="term" value="F:cysteine-type deubiquitinase activity"/>
    <property type="evidence" value="ECO:0007669"/>
    <property type="project" value="UniProtKB-EC"/>
</dbReference>
<keyword evidence="4" id="KW-0645">Protease</keyword>
<evidence type="ECO:0000256" key="6">
    <source>
        <dbReference type="ARBA" id="ARBA00022801"/>
    </source>
</evidence>
<evidence type="ECO:0000313" key="11">
    <source>
        <dbReference type="EMBL" id="KAK4242304.1"/>
    </source>
</evidence>
<feature type="compositionally biased region" description="Polar residues" evidence="8">
    <location>
        <begin position="271"/>
        <end position="288"/>
    </location>
</feature>
<keyword evidence="12" id="KW-1185">Reference proteome</keyword>
<evidence type="ECO:0000256" key="4">
    <source>
        <dbReference type="ARBA" id="ARBA00022670"/>
    </source>
</evidence>
<keyword evidence="6" id="KW-0378">Hydrolase</keyword>
<keyword evidence="5" id="KW-0833">Ubl conjugation pathway</keyword>
<feature type="region of interest" description="Disordered" evidence="8">
    <location>
        <begin position="572"/>
        <end position="598"/>
    </location>
</feature>
<feature type="compositionally biased region" description="Polar residues" evidence="8">
    <location>
        <begin position="582"/>
        <end position="591"/>
    </location>
</feature>
<comment type="catalytic activity">
    <reaction evidence="1">
        <text>Thiol-dependent hydrolysis of ester, thioester, amide, peptide and isopeptide bonds formed by the C-terminal Gly of ubiquitin (a 76-residue protein attached to proteins as an intracellular targeting signal).</text>
        <dbReference type="EC" id="3.4.19.12"/>
    </reaction>
</comment>
<dbReference type="EC" id="3.4.19.12" evidence="3"/>
<dbReference type="Pfam" id="PF00443">
    <property type="entry name" value="UCH"/>
    <property type="match status" value="1"/>
</dbReference>
<dbReference type="Gene3D" id="3.90.70.10">
    <property type="entry name" value="Cysteine proteinases"/>
    <property type="match status" value="1"/>
</dbReference>
<protein>
    <recommendedName>
        <fullName evidence="3">ubiquitinyl hydrolase 1</fullName>
        <ecNumber evidence="3">3.4.19.12</ecNumber>
    </recommendedName>
</protein>
<keyword evidence="9" id="KW-1133">Transmembrane helix</keyword>
<dbReference type="SUPFAM" id="SSF54001">
    <property type="entry name" value="Cysteine proteinases"/>
    <property type="match status" value="1"/>
</dbReference>
<dbReference type="PANTHER" id="PTHR24006:SF888">
    <property type="entry name" value="UBIQUITIN CARBOXYL-TERMINAL HYDROLASE 30"/>
    <property type="match status" value="1"/>
</dbReference>
<dbReference type="GO" id="GO:0016579">
    <property type="term" value="P:protein deubiquitination"/>
    <property type="evidence" value="ECO:0007669"/>
    <property type="project" value="InterPro"/>
</dbReference>
<evidence type="ECO:0000256" key="7">
    <source>
        <dbReference type="ARBA" id="ARBA00022807"/>
    </source>
</evidence>
<sequence length="778" mass="85327">MNSDTRRILSQFDTRASSDFYQYYVAEQPKIRFTSPTVVATVSLLVATILYPAAVQQGWIVSPPQLLWDALVFIIPARLLFAIDRFINPPLFPAHMLRSQQPTRAAKSDALQRILGLNSYGGILSSASQVGRKGLSSLSSSALGSRTVGDQPPGLGNYDNSCFQNSILQGLASLKPLPAYLSAISLERRLDPSPTRTVDTLRELMAELSGPSSNGRTLWTPRVLKNMSTWQQQDAQEYYSRLLDQIDNEIAKAARALQDPPRLEPDFTGRGSPSSHHSNDSGYHSLTGHSKGGGVEPRLTRNPLEGFMAQRVACVNCGYCEGLTMIPFNCLTLTLGNLPEHDLYERLDHYTKVEAIQGVECPKCTLLVCRDAVKTLAERTGDIPEIRQRLQILEEALEEEAFDDETLRDKCKITAKTRITSTKTKQVALARPPQSLVLHVNRSGFDEATGYMFKNSAAVRFPMMLDLGPWCLGSSDELADVREDAAAARDVERWTLDPKVSMVAGDRRPSRITGPIYELRAVVTHYGHHENGHYVCYRRHPVSSAPTASKTEGAESESLVNTTSEEGVVHDAVESDHEPQAASDTNGSVSGQEEPRSQWWRLSDEDVTQVDEKTVLSQGGVFMLFYDCVDPNSVLASGVDKSISAEHASQGIKNLDGSLASILAARNPGVVQDRDWDSTTESGDTLKFDELLPFSGTPTLPGMSPVIPMADEGLSDITGTASEQQVSSLESETDLKRSTTVTWNQNLGNDQETDSMCSDTTVVGDEEFSLPRYQACAT</sequence>
<evidence type="ECO:0000256" key="9">
    <source>
        <dbReference type="SAM" id="Phobius"/>
    </source>
</evidence>
<evidence type="ECO:0000256" key="1">
    <source>
        <dbReference type="ARBA" id="ARBA00000707"/>
    </source>
</evidence>
<keyword evidence="9" id="KW-0812">Transmembrane</keyword>
<feature type="transmembrane region" description="Helical" evidence="9">
    <location>
        <begin position="33"/>
        <end position="54"/>
    </location>
</feature>
<dbReference type="CDD" id="cd02662">
    <property type="entry name" value="Peptidase_C19F"/>
    <property type="match status" value="1"/>
</dbReference>
<dbReference type="GO" id="GO:0005634">
    <property type="term" value="C:nucleus"/>
    <property type="evidence" value="ECO:0007669"/>
    <property type="project" value="TreeGrafter"/>
</dbReference>
<dbReference type="InterPro" id="IPR028889">
    <property type="entry name" value="USP"/>
</dbReference>
<accession>A0AAN7CHQ8</accession>
<evidence type="ECO:0000256" key="5">
    <source>
        <dbReference type="ARBA" id="ARBA00022786"/>
    </source>
</evidence>
<feature type="region of interest" description="Disordered" evidence="8">
    <location>
        <begin position="545"/>
        <end position="564"/>
    </location>
</feature>
<dbReference type="Proteomes" id="UP001303760">
    <property type="component" value="Unassembled WGS sequence"/>
</dbReference>
<dbReference type="AlphaFoldDB" id="A0AAN7CHQ8"/>
<evidence type="ECO:0000259" key="10">
    <source>
        <dbReference type="PROSITE" id="PS50235"/>
    </source>
</evidence>
<dbReference type="PANTHER" id="PTHR24006">
    <property type="entry name" value="UBIQUITIN CARBOXYL-TERMINAL HYDROLASE"/>
    <property type="match status" value="1"/>
</dbReference>
<name>A0AAN7CHQ8_9PEZI</name>
<evidence type="ECO:0000256" key="3">
    <source>
        <dbReference type="ARBA" id="ARBA00012759"/>
    </source>
</evidence>
<gene>
    <name evidence="11" type="ORF">C8A03DRAFT_29567</name>
</gene>
<comment type="similarity">
    <text evidence="2">Belongs to the peptidase C19 family.</text>
</comment>
<dbReference type="InterPro" id="IPR038765">
    <property type="entry name" value="Papain-like_cys_pep_sf"/>
</dbReference>
<dbReference type="InterPro" id="IPR001394">
    <property type="entry name" value="Peptidase_C19_UCH"/>
</dbReference>
<dbReference type="GO" id="GO:0005829">
    <property type="term" value="C:cytosol"/>
    <property type="evidence" value="ECO:0007669"/>
    <property type="project" value="TreeGrafter"/>
</dbReference>
<dbReference type="InterPro" id="IPR050164">
    <property type="entry name" value="Peptidase_C19"/>
</dbReference>
<reference evidence="11" key="1">
    <citation type="journal article" date="2023" name="Mol. Phylogenet. Evol.">
        <title>Genome-scale phylogeny and comparative genomics of the fungal order Sordariales.</title>
        <authorList>
            <person name="Hensen N."/>
            <person name="Bonometti L."/>
            <person name="Westerberg I."/>
            <person name="Brannstrom I.O."/>
            <person name="Guillou S."/>
            <person name="Cros-Aarteil S."/>
            <person name="Calhoun S."/>
            <person name="Haridas S."/>
            <person name="Kuo A."/>
            <person name="Mondo S."/>
            <person name="Pangilinan J."/>
            <person name="Riley R."/>
            <person name="LaButti K."/>
            <person name="Andreopoulos B."/>
            <person name="Lipzen A."/>
            <person name="Chen C."/>
            <person name="Yan M."/>
            <person name="Daum C."/>
            <person name="Ng V."/>
            <person name="Clum A."/>
            <person name="Steindorff A."/>
            <person name="Ohm R.A."/>
            <person name="Martin F."/>
            <person name="Silar P."/>
            <person name="Natvig D.O."/>
            <person name="Lalanne C."/>
            <person name="Gautier V."/>
            <person name="Ament-Velasquez S.L."/>
            <person name="Kruys A."/>
            <person name="Hutchinson M.I."/>
            <person name="Powell A.J."/>
            <person name="Barry K."/>
            <person name="Miller A.N."/>
            <person name="Grigoriev I.V."/>
            <person name="Debuchy R."/>
            <person name="Gladieux P."/>
            <person name="Hiltunen Thoren M."/>
            <person name="Johannesson H."/>
        </authorList>
    </citation>
    <scope>NUCLEOTIDE SEQUENCE</scope>
    <source>
        <strain evidence="11">CBS 532.94</strain>
    </source>
</reference>
<feature type="region of interest" description="Disordered" evidence="8">
    <location>
        <begin position="257"/>
        <end position="298"/>
    </location>
</feature>
<feature type="domain" description="USP" evidence="10">
    <location>
        <begin position="153"/>
        <end position="629"/>
    </location>
</feature>
<keyword evidence="9" id="KW-0472">Membrane</keyword>
<proteinExistence type="inferred from homology"/>
<dbReference type="InterPro" id="IPR018200">
    <property type="entry name" value="USP_CS"/>
</dbReference>
<organism evidence="11 12">
    <name type="scientific">Achaetomium macrosporum</name>
    <dbReference type="NCBI Taxonomy" id="79813"/>
    <lineage>
        <taxon>Eukaryota</taxon>
        <taxon>Fungi</taxon>
        <taxon>Dikarya</taxon>
        <taxon>Ascomycota</taxon>
        <taxon>Pezizomycotina</taxon>
        <taxon>Sordariomycetes</taxon>
        <taxon>Sordariomycetidae</taxon>
        <taxon>Sordariales</taxon>
        <taxon>Chaetomiaceae</taxon>
        <taxon>Achaetomium</taxon>
    </lineage>
</organism>
<dbReference type="PROSITE" id="PS00973">
    <property type="entry name" value="USP_2"/>
    <property type="match status" value="1"/>
</dbReference>
<dbReference type="EMBL" id="MU860010">
    <property type="protein sequence ID" value="KAK4242304.1"/>
    <property type="molecule type" value="Genomic_DNA"/>
</dbReference>
<keyword evidence="7" id="KW-0788">Thiol protease</keyword>